<accession>A0A2V0QIV9</accession>
<proteinExistence type="predicted"/>
<sequence length="183" mass="20736">MLERTAKRVSGATGHSTALKLLECYCDLQNAQVTYLDLSSPKYLDLVRGLMGALMSDDFVEMHAASRRAYARLVAVIHQALCIEIPAMERVEHGSASMALCDAIWQEHRSKLCSVSTQYWNGWVIESSKGQNFYLALTGIWTSHGQEFTEDYFLQWKLFFKKQARPVSSSLRLIVSRRTPLAL</sequence>
<gene>
    <name evidence="1" type="ORF">KPSA1_06526</name>
</gene>
<reference evidence="1 2" key="1">
    <citation type="submission" date="2018-04" db="EMBL/GenBank/DDBJ databases">
        <title>Draft genome sequence of Pseudomonas syringae pv. actinidiae biovar 1 strains isolated from kiwifruit in Kagawa prefecture.</title>
        <authorList>
            <person name="Tabuchi M."/>
            <person name="Saito M."/>
            <person name="Fujiwara S."/>
            <person name="Sasa N."/>
            <person name="Akimitsu K."/>
            <person name="Gomi K."/>
            <person name="Konishi-Sugita S."/>
            <person name="Hamano K."/>
            <person name="Kataoka I."/>
        </authorList>
    </citation>
    <scope>NUCLEOTIDE SEQUENCE [LARGE SCALE GENOMIC DNA]</scope>
    <source>
        <strain evidence="1 2">MAFF212206</strain>
    </source>
</reference>
<dbReference type="AlphaFoldDB" id="A0A2V0QIV9"/>
<protein>
    <submittedName>
        <fullName evidence="1">L-ascorbate metabolism protein UlaG</fullName>
    </submittedName>
</protein>
<dbReference type="EMBL" id="BGJZ01000339">
    <property type="protein sequence ID" value="GBH13046.1"/>
    <property type="molecule type" value="Genomic_DNA"/>
</dbReference>
<name>A0A2V0QIV9_PSESF</name>
<evidence type="ECO:0000313" key="2">
    <source>
        <dbReference type="Proteomes" id="UP000247480"/>
    </source>
</evidence>
<organism evidence="1 2">
    <name type="scientific">Pseudomonas syringae pv. actinidiae</name>
    <dbReference type="NCBI Taxonomy" id="103796"/>
    <lineage>
        <taxon>Bacteria</taxon>
        <taxon>Pseudomonadati</taxon>
        <taxon>Pseudomonadota</taxon>
        <taxon>Gammaproteobacteria</taxon>
        <taxon>Pseudomonadales</taxon>
        <taxon>Pseudomonadaceae</taxon>
        <taxon>Pseudomonas</taxon>
        <taxon>Pseudomonas syringae</taxon>
    </lineage>
</organism>
<comment type="caution">
    <text evidence="1">The sequence shown here is derived from an EMBL/GenBank/DDBJ whole genome shotgun (WGS) entry which is preliminary data.</text>
</comment>
<dbReference type="Proteomes" id="UP000247480">
    <property type="component" value="Unassembled WGS sequence"/>
</dbReference>
<evidence type="ECO:0000313" key="1">
    <source>
        <dbReference type="EMBL" id="GBH13046.1"/>
    </source>
</evidence>